<name>A0A645CPI3_9ZZZZ</name>
<reference evidence="1" key="1">
    <citation type="submission" date="2019-08" db="EMBL/GenBank/DDBJ databases">
        <authorList>
            <person name="Kucharzyk K."/>
            <person name="Murdoch R.W."/>
            <person name="Higgins S."/>
            <person name="Loffler F."/>
        </authorList>
    </citation>
    <scope>NUCLEOTIDE SEQUENCE</scope>
</reference>
<protein>
    <submittedName>
        <fullName evidence="1">Uncharacterized protein</fullName>
    </submittedName>
</protein>
<accession>A0A645CPI3</accession>
<dbReference type="AlphaFoldDB" id="A0A645CPI3"/>
<gene>
    <name evidence="1" type="ORF">SDC9_125991</name>
</gene>
<comment type="caution">
    <text evidence="1">The sequence shown here is derived from an EMBL/GenBank/DDBJ whole genome shotgun (WGS) entry which is preliminary data.</text>
</comment>
<sequence>MINTAQLLYCTVTAVVVCHHESFGRYDLGGTTVSEVYDSVFQTRTVNVINLFGRKLATKLFHLFLVQFFQKWQ</sequence>
<proteinExistence type="predicted"/>
<dbReference type="EMBL" id="VSSQ01029023">
    <property type="protein sequence ID" value="MPM78976.1"/>
    <property type="molecule type" value="Genomic_DNA"/>
</dbReference>
<evidence type="ECO:0000313" key="1">
    <source>
        <dbReference type="EMBL" id="MPM78976.1"/>
    </source>
</evidence>
<organism evidence="1">
    <name type="scientific">bioreactor metagenome</name>
    <dbReference type="NCBI Taxonomy" id="1076179"/>
    <lineage>
        <taxon>unclassified sequences</taxon>
        <taxon>metagenomes</taxon>
        <taxon>ecological metagenomes</taxon>
    </lineage>
</organism>